<dbReference type="Proteomes" id="UP000583419">
    <property type="component" value="Unassembled WGS sequence"/>
</dbReference>
<gene>
    <name evidence="2" type="ORF">HF843_07085</name>
</gene>
<comment type="caution">
    <text evidence="2">The sequence shown here is derived from an EMBL/GenBank/DDBJ whole genome shotgun (WGS) entry which is preliminary data.</text>
</comment>
<dbReference type="AlphaFoldDB" id="A0A848D8K5"/>
<sequence length="75" mass="8202">MRYTPVLACDPATDMGTLWQIARNHPHLRRWLIANPRADAEILEYVAQAGGPGVKEAFDVLFDDSPDDSAPGPAL</sequence>
<accession>A0A848D8K5</accession>
<proteinExistence type="predicted"/>
<evidence type="ECO:0000313" key="3">
    <source>
        <dbReference type="Proteomes" id="UP000583419"/>
    </source>
</evidence>
<reference evidence="2 3" key="1">
    <citation type="submission" date="2020-04" db="EMBL/GenBank/DDBJ databases">
        <authorList>
            <person name="Hitch T.C.A."/>
            <person name="Wylensek D."/>
            <person name="Clavel T."/>
        </authorList>
    </citation>
    <scope>NUCLEOTIDE SEQUENCE [LARGE SCALE GENOMIC DNA]</scope>
    <source>
        <strain evidence="2 3">WCA-130-P53-4B</strain>
    </source>
</reference>
<dbReference type="OrthoDB" id="3238842at2"/>
<name>A0A848D8K5_9BIFI</name>
<dbReference type="Pfam" id="PF25591">
    <property type="entry name" value="LRV_2"/>
    <property type="match status" value="1"/>
</dbReference>
<dbReference type="InterPro" id="IPR057893">
    <property type="entry name" value="LRV_2"/>
</dbReference>
<dbReference type="EMBL" id="JABAGJ010000009">
    <property type="protein sequence ID" value="NMF02928.1"/>
    <property type="molecule type" value="Genomic_DNA"/>
</dbReference>
<feature type="domain" description="Leucine rich repeat variant" evidence="1">
    <location>
        <begin position="3"/>
        <end position="59"/>
    </location>
</feature>
<protein>
    <recommendedName>
        <fullName evidence="1">Leucine rich repeat variant domain-containing protein</fullName>
    </recommendedName>
</protein>
<evidence type="ECO:0000313" key="2">
    <source>
        <dbReference type="EMBL" id="NMF02928.1"/>
    </source>
</evidence>
<evidence type="ECO:0000259" key="1">
    <source>
        <dbReference type="Pfam" id="PF25591"/>
    </source>
</evidence>
<organism evidence="2 3">
    <name type="scientific">Bifidobacterium boum</name>
    <dbReference type="NCBI Taxonomy" id="78343"/>
    <lineage>
        <taxon>Bacteria</taxon>
        <taxon>Bacillati</taxon>
        <taxon>Actinomycetota</taxon>
        <taxon>Actinomycetes</taxon>
        <taxon>Bifidobacteriales</taxon>
        <taxon>Bifidobacteriaceae</taxon>
        <taxon>Bifidobacterium</taxon>
    </lineage>
</organism>